<name>A0A1I8F9B8_9PLAT</name>
<reference evidence="7" key="1">
    <citation type="submission" date="2016-11" db="UniProtKB">
        <authorList>
            <consortium name="WormBaseParasite"/>
        </authorList>
    </citation>
    <scope>IDENTIFICATION</scope>
</reference>
<accession>A0A1I8F9B8</accession>
<dbReference type="WBParaSite" id="maker-unitig_25476-snap-gene-0.4-mRNA-1">
    <property type="protein sequence ID" value="maker-unitig_25476-snap-gene-0.4-mRNA-1"/>
    <property type="gene ID" value="maker-unitig_25476-snap-gene-0.4"/>
</dbReference>
<keyword evidence="3 4" id="KW-0067">ATP-binding</keyword>
<sequence length="598" mass="64827">SVKDASGQEKQRSLIASTGHPYRAWACSGRQSGDASPMTRARTSPATWPSRGRGEAGGGRGIKNAGGDEPGETTVFDGQADSSGGSSATRRCGVQGGERTVGRPKIEVNRWARGGAFYPEEISAMVLTKMKTGEATRREASEATKDAGAIAGLNVLADCERRPTAAALGLRAGQSLDAEEHSESSTWEAAHSMCHALTFWGGEDFDNRLVRALIQEFKAQVRKDMSGNAPRAAAAHSAERAKRTLSSSGAGSIEIDSLFEASTFTQRDQGLGSRSCALTSCSRQTMEPVRASAEGRQDDKSSVQRDCAGRGSTRMPKVQKLLQEFMGGRTLNKSHHRDEAVGVRSRGGQAAVLTATCCCLTWLRLSPGHRDCRRRDDQRRGEEQPHPRQGRADVHHVLDNQSGVTVQGERALTGTTLAGPVQRWTHPASAARGVPQIEVTPFFDVDANGILGGVGEGQETTSRRKDHDTNDKGRLSKDEIERWCGTRRSSRGGRADASAGGRNQLECSLPACQRLQGRLGERRRKVPRLPRHSWLENNQTADKDEIAEQQRQLSSLCSPLMAQAASAAGSRLRRVRSERDERATTSRRWTELLSQTKV</sequence>
<feature type="region of interest" description="Disordered" evidence="5">
    <location>
        <begin position="370"/>
        <end position="407"/>
    </location>
</feature>
<feature type="region of interest" description="Disordered" evidence="5">
    <location>
        <begin position="224"/>
        <end position="247"/>
    </location>
</feature>
<feature type="compositionally biased region" description="Basic and acidic residues" evidence="5">
    <location>
        <begin position="461"/>
        <end position="474"/>
    </location>
</feature>
<evidence type="ECO:0000256" key="2">
    <source>
        <dbReference type="ARBA" id="ARBA00022741"/>
    </source>
</evidence>
<dbReference type="SUPFAM" id="SSF100920">
    <property type="entry name" value="Heat shock protein 70kD (HSP70), peptide-binding domain"/>
    <property type="match status" value="1"/>
</dbReference>
<dbReference type="GO" id="GO:0005524">
    <property type="term" value="F:ATP binding"/>
    <property type="evidence" value="ECO:0007669"/>
    <property type="project" value="UniProtKB-KW"/>
</dbReference>
<feature type="compositionally biased region" description="Basic and acidic residues" evidence="5">
    <location>
        <begin position="370"/>
        <end position="398"/>
    </location>
</feature>
<feature type="region of interest" description="Disordered" evidence="5">
    <location>
        <begin position="453"/>
        <end position="474"/>
    </location>
</feature>
<feature type="compositionally biased region" description="Basic and acidic residues" evidence="5">
    <location>
        <begin position="575"/>
        <end position="590"/>
    </location>
</feature>
<dbReference type="FunFam" id="3.90.640.10:FF:000003">
    <property type="entry name" value="Molecular chaperone DnaK"/>
    <property type="match status" value="1"/>
</dbReference>
<protein>
    <submittedName>
        <fullName evidence="7">EF-hand domain-containing protein</fullName>
    </submittedName>
</protein>
<feature type="region of interest" description="Disordered" evidence="5">
    <location>
        <begin position="1"/>
        <end position="98"/>
    </location>
</feature>
<dbReference type="PANTHER" id="PTHR19375">
    <property type="entry name" value="HEAT SHOCK PROTEIN 70KDA"/>
    <property type="match status" value="1"/>
</dbReference>
<dbReference type="Gene3D" id="1.20.1270.10">
    <property type="match status" value="1"/>
</dbReference>
<dbReference type="AlphaFoldDB" id="A0A1I8F9B8"/>
<evidence type="ECO:0000313" key="7">
    <source>
        <dbReference type="WBParaSite" id="maker-unitig_25476-snap-gene-0.4-mRNA-1"/>
    </source>
</evidence>
<dbReference type="SUPFAM" id="SSF53067">
    <property type="entry name" value="Actin-like ATPase domain"/>
    <property type="match status" value="1"/>
</dbReference>
<dbReference type="SUPFAM" id="SSF100934">
    <property type="entry name" value="Heat shock protein 70kD (HSP70), C-terminal subdomain"/>
    <property type="match status" value="1"/>
</dbReference>
<evidence type="ECO:0000256" key="1">
    <source>
        <dbReference type="ARBA" id="ARBA00007381"/>
    </source>
</evidence>
<dbReference type="InterPro" id="IPR029047">
    <property type="entry name" value="HSP70_peptide-bd_sf"/>
</dbReference>
<dbReference type="Pfam" id="PF00012">
    <property type="entry name" value="HSP70"/>
    <property type="match status" value="1"/>
</dbReference>
<dbReference type="Proteomes" id="UP000095280">
    <property type="component" value="Unplaced"/>
</dbReference>
<feature type="region of interest" description="Disordered" evidence="5">
    <location>
        <begin position="287"/>
        <end position="317"/>
    </location>
</feature>
<feature type="region of interest" description="Disordered" evidence="5">
    <location>
        <begin position="568"/>
        <end position="598"/>
    </location>
</feature>
<dbReference type="InterPro" id="IPR043129">
    <property type="entry name" value="ATPase_NBD"/>
</dbReference>
<proteinExistence type="inferred from homology"/>
<evidence type="ECO:0000256" key="3">
    <source>
        <dbReference type="ARBA" id="ARBA00022840"/>
    </source>
</evidence>
<dbReference type="Gene3D" id="2.60.34.10">
    <property type="entry name" value="Substrate Binding Domain Of DNAk, Chain A, domain 1"/>
    <property type="match status" value="1"/>
</dbReference>
<evidence type="ECO:0000313" key="6">
    <source>
        <dbReference type="Proteomes" id="UP000095280"/>
    </source>
</evidence>
<dbReference type="GO" id="GO:0140662">
    <property type="term" value="F:ATP-dependent protein folding chaperone"/>
    <property type="evidence" value="ECO:0007669"/>
    <property type="project" value="InterPro"/>
</dbReference>
<keyword evidence="2 4" id="KW-0547">Nucleotide-binding</keyword>
<evidence type="ECO:0000256" key="4">
    <source>
        <dbReference type="RuleBase" id="RU003322"/>
    </source>
</evidence>
<feature type="compositionally biased region" description="Basic and acidic residues" evidence="5">
    <location>
        <begin position="1"/>
        <end position="12"/>
    </location>
</feature>
<dbReference type="InterPro" id="IPR013126">
    <property type="entry name" value="Hsp_70_fam"/>
</dbReference>
<feature type="region of interest" description="Disordered" evidence="5">
    <location>
        <begin position="327"/>
        <end position="346"/>
    </location>
</feature>
<comment type="similarity">
    <text evidence="1 4">Belongs to the heat shock protein 70 family.</text>
</comment>
<dbReference type="Gene3D" id="3.90.640.10">
    <property type="entry name" value="Actin, Chain A, domain 4"/>
    <property type="match status" value="1"/>
</dbReference>
<dbReference type="InterPro" id="IPR029048">
    <property type="entry name" value="HSP70_C_sf"/>
</dbReference>
<dbReference type="Gene3D" id="3.30.420.40">
    <property type="match status" value="2"/>
</dbReference>
<feature type="compositionally biased region" description="Basic and acidic residues" evidence="5">
    <location>
        <begin position="293"/>
        <end position="303"/>
    </location>
</feature>
<keyword evidence="6" id="KW-1185">Reference proteome</keyword>
<organism evidence="6 7">
    <name type="scientific">Macrostomum lignano</name>
    <dbReference type="NCBI Taxonomy" id="282301"/>
    <lineage>
        <taxon>Eukaryota</taxon>
        <taxon>Metazoa</taxon>
        <taxon>Spiralia</taxon>
        <taxon>Lophotrochozoa</taxon>
        <taxon>Platyhelminthes</taxon>
        <taxon>Rhabditophora</taxon>
        <taxon>Macrostomorpha</taxon>
        <taxon>Macrostomida</taxon>
        <taxon>Macrostomidae</taxon>
        <taxon>Macrostomum</taxon>
    </lineage>
</organism>
<evidence type="ECO:0000256" key="5">
    <source>
        <dbReference type="SAM" id="MobiDB-lite"/>
    </source>
</evidence>